<dbReference type="EMBL" id="CADEPI010001311">
    <property type="protein sequence ID" value="CAB3389154.1"/>
    <property type="molecule type" value="Genomic_DNA"/>
</dbReference>
<protein>
    <submittedName>
        <fullName evidence="1">Uncharacterized protein</fullName>
    </submittedName>
</protein>
<organism evidence="1 2">
    <name type="scientific">Cloeon dipterum</name>
    <dbReference type="NCBI Taxonomy" id="197152"/>
    <lineage>
        <taxon>Eukaryota</taxon>
        <taxon>Metazoa</taxon>
        <taxon>Ecdysozoa</taxon>
        <taxon>Arthropoda</taxon>
        <taxon>Hexapoda</taxon>
        <taxon>Insecta</taxon>
        <taxon>Pterygota</taxon>
        <taxon>Palaeoptera</taxon>
        <taxon>Ephemeroptera</taxon>
        <taxon>Pisciforma</taxon>
        <taxon>Baetidae</taxon>
        <taxon>Cloeon</taxon>
    </lineage>
</organism>
<reference evidence="1 2" key="1">
    <citation type="submission" date="2020-04" db="EMBL/GenBank/DDBJ databases">
        <authorList>
            <person name="Alioto T."/>
            <person name="Alioto T."/>
            <person name="Gomez Garrido J."/>
        </authorList>
    </citation>
    <scope>NUCLEOTIDE SEQUENCE [LARGE SCALE GENOMIC DNA]</scope>
</reference>
<accession>A0A8S1EA65</accession>
<keyword evidence="2" id="KW-1185">Reference proteome</keyword>
<evidence type="ECO:0000313" key="2">
    <source>
        <dbReference type="Proteomes" id="UP000494165"/>
    </source>
</evidence>
<dbReference type="AlphaFoldDB" id="A0A8S1EA65"/>
<comment type="caution">
    <text evidence="1">The sequence shown here is derived from an EMBL/GenBank/DDBJ whole genome shotgun (WGS) entry which is preliminary data.</text>
</comment>
<sequence length="116" mass="12895">MVCKRDLYLCCQVASERGAGMLQGGWGTLSGVSTRERDASSVLLLELVWEPAVTHCRLYIARWALNKSGGRRPCDVIHSHAAQNLFASIKIPQYYSGADEQRCSHAVQQPYENAKI</sequence>
<dbReference type="Proteomes" id="UP000494165">
    <property type="component" value="Unassembled WGS sequence"/>
</dbReference>
<name>A0A8S1EA65_9INSE</name>
<gene>
    <name evidence="1" type="ORF">CLODIP_2_CD08601</name>
</gene>
<evidence type="ECO:0000313" key="1">
    <source>
        <dbReference type="EMBL" id="CAB3389154.1"/>
    </source>
</evidence>
<proteinExistence type="predicted"/>